<protein>
    <recommendedName>
        <fullName evidence="1">CoA-binding domain-containing protein</fullName>
    </recommendedName>
</protein>
<dbReference type="InterPro" id="IPR003781">
    <property type="entry name" value="CoA-bd"/>
</dbReference>
<dbReference type="Pfam" id="PF13380">
    <property type="entry name" value="CoA_binding_2"/>
    <property type="match status" value="1"/>
</dbReference>
<evidence type="ECO:0000259" key="1">
    <source>
        <dbReference type="SMART" id="SM00881"/>
    </source>
</evidence>
<evidence type="ECO:0000313" key="2">
    <source>
        <dbReference type="EMBL" id="KAG1574321.1"/>
    </source>
</evidence>
<evidence type="ECO:0000313" key="3">
    <source>
        <dbReference type="Proteomes" id="UP000740926"/>
    </source>
</evidence>
<sequence length="138" mass="15466">MSNTIAQRFISNPYFIVVGASSNRQKFGNRILRWYQSHNLQVTPVHPKEEEIEGLKAAKSIREINNPADTSISIITPPKVTLNVLQEAKELGFKYIWIQPGAEDHDVAEYVKNQSDLHVILGGPCLLVQGPSLMKSQL</sequence>
<comment type="caution">
    <text evidence="2">The sequence shown here is derived from an EMBL/GenBank/DDBJ whole genome shotgun (WGS) entry which is preliminary data.</text>
</comment>
<dbReference type="SUPFAM" id="SSF51735">
    <property type="entry name" value="NAD(P)-binding Rossmann-fold domains"/>
    <property type="match status" value="1"/>
</dbReference>
<name>A0A9P6ZBA9_9FUNG</name>
<dbReference type="EMBL" id="JAANIU010000185">
    <property type="protein sequence ID" value="KAG1574321.1"/>
    <property type="molecule type" value="Genomic_DNA"/>
</dbReference>
<dbReference type="AlphaFoldDB" id="A0A9P6ZBA9"/>
<gene>
    <name evidence="2" type="ORF">G6F50_002063</name>
</gene>
<dbReference type="InterPro" id="IPR036291">
    <property type="entry name" value="NAD(P)-bd_dom_sf"/>
</dbReference>
<dbReference type="PANTHER" id="PTHR33303">
    <property type="entry name" value="CYTOPLASMIC PROTEIN-RELATED"/>
    <property type="match status" value="1"/>
</dbReference>
<feature type="domain" description="CoA-binding" evidence="1">
    <location>
        <begin position="10"/>
        <end position="102"/>
    </location>
</feature>
<organism evidence="2 3">
    <name type="scientific">Rhizopus delemar</name>
    <dbReference type="NCBI Taxonomy" id="936053"/>
    <lineage>
        <taxon>Eukaryota</taxon>
        <taxon>Fungi</taxon>
        <taxon>Fungi incertae sedis</taxon>
        <taxon>Mucoromycota</taxon>
        <taxon>Mucoromycotina</taxon>
        <taxon>Mucoromycetes</taxon>
        <taxon>Mucorales</taxon>
        <taxon>Mucorineae</taxon>
        <taxon>Rhizopodaceae</taxon>
        <taxon>Rhizopus</taxon>
    </lineage>
</organism>
<dbReference type="SMART" id="SM00881">
    <property type="entry name" value="CoA_binding"/>
    <property type="match status" value="1"/>
</dbReference>
<accession>A0A9P6ZBA9</accession>
<dbReference type="Proteomes" id="UP000740926">
    <property type="component" value="Unassembled WGS sequence"/>
</dbReference>
<reference evidence="2 3" key="1">
    <citation type="journal article" date="2020" name="Microb. Genom.">
        <title>Genetic diversity of clinical and environmental Mucorales isolates obtained from an investigation of mucormycosis cases among solid organ transplant recipients.</title>
        <authorList>
            <person name="Nguyen M.H."/>
            <person name="Kaul D."/>
            <person name="Muto C."/>
            <person name="Cheng S.J."/>
            <person name="Richter R.A."/>
            <person name="Bruno V.M."/>
            <person name="Liu G."/>
            <person name="Beyhan S."/>
            <person name="Sundermann A.J."/>
            <person name="Mounaud S."/>
            <person name="Pasculle A.W."/>
            <person name="Nierman W.C."/>
            <person name="Driscoll E."/>
            <person name="Cumbie R."/>
            <person name="Clancy C.J."/>
            <person name="Dupont C.L."/>
        </authorList>
    </citation>
    <scope>NUCLEOTIDE SEQUENCE [LARGE SCALE GENOMIC DNA]</scope>
    <source>
        <strain evidence="2 3">GL24</strain>
    </source>
</reference>
<keyword evidence="3" id="KW-1185">Reference proteome</keyword>
<dbReference type="Gene3D" id="3.40.50.720">
    <property type="entry name" value="NAD(P)-binding Rossmann-like Domain"/>
    <property type="match status" value="1"/>
</dbReference>
<dbReference type="OMA" id="IYNACVL"/>
<proteinExistence type="predicted"/>
<dbReference type="PANTHER" id="PTHR33303:SF2">
    <property type="entry name" value="COA-BINDING DOMAIN-CONTAINING PROTEIN"/>
    <property type="match status" value="1"/>
</dbReference>